<dbReference type="GO" id="GO:0033615">
    <property type="term" value="P:mitochondrial proton-transporting ATP synthase complex assembly"/>
    <property type="evidence" value="ECO:0007669"/>
    <property type="project" value="TreeGrafter"/>
</dbReference>
<keyword evidence="4 8" id="KW-0645">Protease</keyword>
<keyword evidence="6 8" id="KW-0378">Hydrolase</keyword>
<keyword evidence="8" id="KW-0472">Membrane</keyword>
<keyword evidence="8" id="KW-0496">Mitochondrion</keyword>
<dbReference type="PANTHER" id="PTHR21711">
    <property type="entry name" value="MITOCHONDRIAL INNER MEMBRANE PROTEASE"/>
    <property type="match status" value="1"/>
</dbReference>
<dbReference type="RefSeq" id="XP_046063282.1">
    <property type="nucleotide sequence ID" value="XM_046203513.1"/>
</dbReference>
<comment type="subcellular location">
    <subcellularLocation>
        <location evidence="1 8">Mitochondrion inner membrane</location>
        <topology evidence="1 8">Peripheral membrane protein</topology>
        <orientation evidence="1 8">Intermembrane side</orientation>
    </subcellularLocation>
</comment>
<gene>
    <name evidence="9" type="ORF">OGAPHI_002623</name>
</gene>
<comment type="similarity">
    <text evidence="2 8">Belongs to the peptidase M76 family.</text>
</comment>
<dbReference type="GO" id="GO:0034982">
    <property type="term" value="P:mitochondrial protein processing"/>
    <property type="evidence" value="ECO:0007669"/>
    <property type="project" value="TreeGrafter"/>
</dbReference>
<dbReference type="Proteomes" id="UP000769157">
    <property type="component" value="Unassembled WGS sequence"/>
</dbReference>
<evidence type="ECO:0000313" key="9">
    <source>
        <dbReference type="EMBL" id="KAH3668868.1"/>
    </source>
</evidence>
<dbReference type="InterPro" id="IPR019165">
    <property type="entry name" value="Peptidase_M76_ATP23"/>
</dbReference>
<evidence type="ECO:0000256" key="6">
    <source>
        <dbReference type="ARBA" id="ARBA00022801"/>
    </source>
</evidence>
<reference evidence="9" key="2">
    <citation type="submission" date="2021-01" db="EMBL/GenBank/DDBJ databases">
        <authorList>
            <person name="Schikora-Tamarit M.A."/>
        </authorList>
    </citation>
    <scope>NUCLEOTIDE SEQUENCE</scope>
    <source>
        <strain evidence="9">CBS6075</strain>
    </source>
</reference>
<protein>
    <recommendedName>
        <fullName evidence="3 8">Mitochondrial inner membrane protease ATP23</fullName>
        <ecNumber evidence="8">3.4.24.-</ecNumber>
    </recommendedName>
</protein>
<evidence type="ECO:0000256" key="5">
    <source>
        <dbReference type="ARBA" id="ARBA00022723"/>
    </source>
</evidence>
<dbReference type="EC" id="3.4.24.-" evidence="8"/>
<evidence type="ECO:0000256" key="3">
    <source>
        <dbReference type="ARBA" id="ARBA00014615"/>
    </source>
</evidence>
<keyword evidence="8" id="KW-0999">Mitochondrion inner membrane</keyword>
<name>A0A9P8T779_9ASCO</name>
<dbReference type="OrthoDB" id="285308at2759"/>
<dbReference type="GeneID" id="70234590"/>
<evidence type="ECO:0000256" key="8">
    <source>
        <dbReference type="RuleBase" id="RU364057"/>
    </source>
</evidence>
<dbReference type="GO" id="GO:0005743">
    <property type="term" value="C:mitochondrial inner membrane"/>
    <property type="evidence" value="ECO:0007669"/>
    <property type="project" value="UniProtKB-SubCell"/>
</dbReference>
<dbReference type="PANTHER" id="PTHR21711:SF0">
    <property type="entry name" value="MITOCHONDRIAL INNER MEMBRANE PROTEASE ATP23 HOMOLOG"/>
    <property type="match status" value="1"/>
</dbReference>
<keyword evidence="7 8" id="KW-0482">Metalloprotease</keyword>
<evidence type="ECO:0000256" key="1">
    <source>
        <dbReference type="ARBA" id="ARBA00004137"/>
    </source>
</evidence>
<sequence length="230" mass="26587">MSKEEASKPLSASDASQGFNWWIRTLKYKTGISLTDQEKLAYEQENKVKTELDQCAKCNEYKNFMLQYSPTVTFMIDQINQVGGYVDPDKLKCEICTIPRYGGYNPGMGVQLCANYIDNKWVLNDTLSHELVHWYDNTRFKVDWGDIRHHACSEIRAASLSGECALVTEFKRRLGFLRYAKGHQECVKRKASLSVINHPACKDKEHADEVVEEVFRSCFNDTRPFETIYR</sequence>
<dbReference type="GO" id="GO:0004222">
    <property type="term" value="F:metalloendopeptidase activity"/>
    <property type="evidence" value="ECO:0007669"/>
    <property type="project" value="InterPro"/>
</dbReference>
<keyword evidence="10" id="KW-1185">Reference proteome</keyword>
<dbReference type="Pfam" id="PF09768">
    <property type="entry name" value="Peptidase_M76"/>
    <property type="match status" value="1"/>
</dbReference>
<comment type="caution">
    <text evidence="9">The sequence shown here is derived from an EMBL/GenBank/DDBJ whole genome shotgun (WGS) entry which is preliminary data.</text>
</comment>
<dbReference type="EMBL" id="JAEUBE010000158">
    <property type="protein sequence ID" value="KAH3668868.1"/>
    <property type="molecule type" value="Genomic_DNA"/>
</dbReference>
<organism evidence="9 10">
    <name type="scientific">Ogataea philodendri</name>
    <dbReference type="NCBI Taxonomy" id="1378263"/>
    <lineage>
        <taxon>Eukaryota</taxon>
        <taxon>Fungi</taxon>
        <taxon>Dikarya</taxon>
        <taxon>Ascomycota</taxon>
        <taxon>Saccharomycotina</taxon>
        <taxon>Pichiomycetes</taxon>
        <taxon>Pichiales</taxon>
        <taxon>Pichiaceae</taxon>
        <taxon>Ogataea</taxon>
    </lineage>
</organism>
<evidence type="ECO:0000256" key="4">
    <source>
        <dbReference type="ARBA" id="ARBA00022670"/>
    </source>
</evidence>
<proteinExistence type="inferred from homology"/>
<accession>A0A9P8T779</accession>
<evidence type="ECO:0000313" key="10">
    <source>
        <dbReference type="Proteomes" id="UP000769157"/>
    </source>
</evidence>
<keyword evidence="5 8" id="KW-0479">Metal-binding</keyword>
<reference evidence="9" key="1">
    <citation type="journal article" date="2021" name="Open Biol.">
        <title>Shared evolutionary footprints suggest mitochondrial oxidative damage underlies multiple complex I losses in fungi.</title>
        <authorList>
            <person name="Schikora-Tamarit M.A."/>
            <person name="Marcet-Houben M."/>
            <person name="Nosek J."/>
            <person name="Gabaldon T."/>
        </authorList>
    </citation>
    <scope>NUCLEOTIDE SEQUENCE</scope>
    <source>
        <strain evidence="9">CBS6075</strain>
    </source>
</reference>
<dbReference type="AlphaFoldDB" id="A0A9P8T779"/>
<comment type="function">
    <text evidence="8">Has a dual role in the assembly of mitochondrial ATPase.</text>
</comment>
<evidence type="ECO:0000256" key="7">
    <source>
        <dbReference type="ARBA" id="ARBA00023049"/>
    </source>
</evidence>
<dbReference type="GO" id="GO:0046872">
    <property type="term" value="F:metal ion binding"/>
    <property type="evidence" value="ECO:0007669"/>
    <property type="project" value="UniProtKB-KW"/>
</dbReference>
<evidence type="ECO:0000256" key="2">
    <source>
        <dbReference type="ARBA" id="ARBA00009915"/>
    </source>
</evidence>